<evidence type="ECO:0000256" key="7">
    <source>
        <dbReference type="ARBA" id="ARBA00035398"/>
    </source>
</evidence>
<proteinExistence type="inferred from homology"/>
<reference evidence="8" key="1">
    <citation type="submission" date="2022-06" db="EMBL/GenBank/DDBJ databases">
        <authorList>
            <person name="Berger JAMES D."/>
            <person name="Berger JAMES D."/>
        </authorList>
    </citation>
    <scope>NUCLEOTIDE SEQUENCE [LARGE SCALE GENOMIC DNA]</scope>
</reference>
<dbReference type="PANTHER" id="PTHR31542:SF1">
    <property type="entry name" value="LARGE RIBOSOMAL SUBUNIT PROTEIN ML50"/>
    <property type="match status" value="1"/>
</dbReference>
<evidence type="ECO:0000256" key="6">
    <source>
        <dbReference type="ARBA" id="ARBA00035183"/>
    </source>
</evidence>
<dbReference type="PANTHER" id="PTHR31542">
    <property type="entry name" value="39A RIBOSOMAL PROTEIN L50, MITOCHONDRIAL"/>
    <property type="match status" value="1"/>
</dbReference>
<keyword evidence="3" id="KW-0689">Ribosomal protein</keyword>
<evidence type="ECO:0000256" key="4">
    <source>
        <dbReference type="ARBA" id="ARBA00023128"/>
    </source>
</evidence>
<evidence type="ECO:0000313" key="8">
    <source>
        <dbReference type="Proteomes" id="UP000050795"/>
    </source>
</evidence>
<evidence type="ECO:0000256" key="1">
    <source>
        <dbReference type="ARBA" id="ARBA00004173"/>
    </source>
</evidence>
<evidence type="ECO:0000256" key="3">
    <source>
        <dbReference type="ARBA" id="ARBA00022980"/>
    </source>
</evidence>
<accession>A0AA85KHC8</accession>
<dbReference type="Pfam" id="PF10501">
    <property type="entry name" value="Ribosomal_L50"/>
    <property type="match status" value="1"/>
</dbReference>
<comment type="subcellular location">
    <subcellularLocation>
        <location evidence="1">Mitochondrion</location>
    </subcellularLocation>
</comment>
<dbReference type="Proteomes" id="UP000050795">
    <property type="component" value="Unassembled WGS sequence"/>
</dbReference>
<evidence type="ECO:0000256" key="2">
    <source>
        <dbReference type="ARBA" id="ARBA00008860"/>
    </source>
</evidence>
<dbReference type="AlphaFoldDB" id="A0AA85KHC8"/>
<keyword evidence="4" id="KW-0496">Mitochondrion</keyword>
<dbReference type="InterPro" id="IPR018305">
    <property type="entry name" value="Ribosomal_m50"/>
</dbReference>
<dbReference type="GO" id="GO:0005762">
    <property type="term" value="C:mitochondrial large ribosomal subunit"/>
    <property type="evidence" value="ECO:0007669"/>
    <property type="project" value="TreeGrafter"/>
</dbReference>
<comment type="similarity">
    <text evidence="2">Belongs to the mitochondrion-specific ribosomal protein mL50 family.</text>
</comment>
<name>A0AA85KHC8_TRIRE</name>
<dbReference type="WBParaSite" id="TREG1_93990.4">
    <property type="protein sequence ID" value="TREG1_93990.4"/>
    <property type="gene ID" value="TREG1_93990"/>
</dbReference>
<dbReference type="WBParaSite" id="TREG1_93990.1">
    <property type="protein sequence ID" value="TREG1_93990.1"/>
    <property type="gene ID" value="TREG1_93990"/>
</dbReference>
<organism evidence="8 9">
    <name type="scientific">Trichobilharzia regenti</name>
    <name type="common">Nasal bird schistosome</name>
    <dbReference type="NCBI Taxonomy" id="157069"/>
    <lineage>
        <taxon>Eukaryota</taxon>
        <taxon>Metazoa</taxon>
        <taxon>Spiralia</taxon>
        <taxon>Lophotrochozoa</taxon>
        <taxon>Platyhelminthes</taxon>
        <taxon>Trematoda</taxon>
        <taxon>Digenea</taxon>
        <taxon>Strigeidida</taxon>
        <taxon>Schistosomatoidea</taxon>
        <taxon>Schistosomatidae</taxon>
        <taxon>Trichobilharzia</taxon>
    </lineage>
</organism>
<keyword evidence="8" id="KW-1185">Reference proteome</keyword>
<sequence>MYTSYMHGSGIKCLRIPISSLVKASAAAASAASSSSSSSPSSTTTTVNESTGQKVYSFTSRLQSLADKSKNDILMNRDPYCPPMDVESRIQALTEKLLNLKLSTNNNNESAGRHQWKEYRFQDNAEKYKMFTACINEFKHNIANSYLHEINTVGELIDYFSTPVETPDFLYKITKDSQDGSIDLPANLSIQVEPLRYNPNEDTFFKVNAYPGRSTIVSDLAASKKHPSYRVSRMKRLRIEYEDM</sequence>
<evidence type="ECO:0000313" key="9">
    <source>
        <dbReference type="WBParaSite" id="TREG1_93990.1"/>
    </source>
</evidence>
<evidence type="ECO:0000256" key="5">
    <source>
        <dbReference type="ARBA" id="ARBA00023274"/>
    </source>
</evidence>
<keyword evidence="5" id="KW-0687">Ribonucleoprotein</keyword>
<protein>
    <recommendedName>
        <fullName evidence="6">Large ribosomal subunit protein mL50</fullName>
    </recommendedName>
    <alternativeName>
        <fullName evidence="7">39S ribosomal protein L50, mitochondrial</fullName>
    </alternativeName>
</protein>
<evidence type="ECO:0000313" key="10">
    <source>
        <dbReference type="WBParaSite" id="TREG1_93990.4"/>
    </source>
</evidence>
<reference evidence="9 10" key="2">
    <citation type="submission" date="2023-11" db="UniProtKB">
        <authorList>
            <consortium name="WormBaseParasite"/>
        </authorList>
    </citation>
    <scope>IDENTIFICATION</scope>
</reference>